<organism evidence="1 2">
    <name type="scientific">Embleya hyalina</name>
    <dbReference type="NCBI Taxonomy" id="516124"/>
    <lineage>
        <taxon>Bacteria</taxon>
        <taxon>Bacillati</taxon>
        <taxon>Actinomycetota</taxon>
        <taxon>Actinomycetes</taxon>
        <taxon>Kitasatosporales</taxon>
        <taxon>Streptomycetaceae</taxon>
        <taxon>Embleya</taxon>
    </lineage>
</organism>
<evidence type="ECO:0000313" key="2">
    <source>
        <dbReference type="Proteomes" id="UP000286931"/>
    </source>
</evidence>
<keyword evidence="2" id="KW-1185">Reference proteome</keyword>
<proteinExistence type="predicted"/>
<reference evidence="1 2" key="1">
    <citation type="submission" date="2018-12" db="EMBL/GenBank/DDBJ databases">
        <title>Draft genome sequence of Embleya hyalina NBRC 13850T.</title>
        <authorList>
            <person name="Komaki H."/>
            <person name="Hosoyama A."/>
            <person name="Kimura A."/>
            <person name="Ichikawa N."/>
            <person name="Tamura T."/>
        </authorList>
    </citation>
    <scope>NUCLEOTIDE SEQUENCE [LARGE SCALE GENOMIC DNA]</scope>
    <source>
        <strain evidence="1 2">NBRC 13850</strain>
    </source>
</reference>
<gene>
    <name evidence="1" type="ORF">EHYA_05253</name>
</gene>
<name>A0A401YSJ6_9ACTN</name>
<dbReference type="EMBL" id="BIFH01000024">
    <property type="protein sequence ID" value="GCD97559.1"/>
    <property type="molecule type" value="Genomic_DNA"/>
</dbReference>
<evidence type="ECO:0000313" key="1">
    <source>
        <dbReference type="EMBL" id="GCD97559.1"/>
    </source>
</evidence>
<dbReference type="OrthoDB" id="4218025at2"/>
<sequence length="107" mass="11904">MLIGAMVRRLNDGVDYATFRDAWLPDERFEGDPRRVLSAIDLADPQQLLTIAMIDATPEEIPGWVARIGASERRRAERIRGLVGPWQLDATYRVVGDDDLAAGAIAR</sequence>
<dbReference type="Proteomes" id="UP000286931">
    <property type="component" value="Unassembled WGS sequence"/>
</dbReference>
<comment type="caution">
    <text evidence="1">The sequence shown here is derived from an EMBL/GenBank/DDBJ whole genome shotgun (WGS) entry which is preliminary data.</text>
</comment>
<dbReference type="RefSeq" id="WP_126639523.1">
    <property type="nucleotide sequence ID" value="NZ_BIFH01000024.1"/>
</dbReference>
<protein>
    <submittedName>
        <fullName evidence="1">Uncharacterized protein</fullName>
    </submittedName>
</protein>
<accession>A0A401YSJ6</accession>
<dbReference type="AlphaFoldDB" id="A0A401YSJ6"/>